<dbReference type="PANTHER" id="PTHR21015:SF28">
    <property type="entry name" value="SLL1722 PROTEIN"/>
    <property type="match status" value="1"/>
</dbReference>
<dbReference type="Pfam" id="PF04101">
    <property type="entry name" value="Glyco_tran_28_C"/>
    <property type="match status" value="1"/>
</dbReference>
<accession>A0A3B1CHP0</accession>
<name>A0A3B1CHP0_9ZZZZ</name>
<dbReference type="PANTHER" id="PTHR21015">
    <property type="entry name" value="UDP-N-ACETYLGLUCOSAMINE--N-ACETYLMURAMYL-(PENTAPEPTIDE) PYROPHOSPHORYL-UNDECAPRENOL N-ACETYLGLUCOSAMINE TRANSFERASE 1"/>
    <property type="match status" value="1"/>
</dbReference>
<evidence type="ECO:0000313" key="2">
    <source>
        <dbReference type="EMBL" id="VAX29996.1"/>
    </source>
</evidence>
<sequence length="430" mass="48419">MRIFYYSHDTYGLGHIQRTLAIARQVALDCPEATQLLVTGSPQAHSFELPDRLDIIKLPSITKSPEGGYCSRTLQLPFKTLKALREILILEAIRHFKPDIVLVDKAPAGVKGEMRPALSFLKEERPETKLVLGMRDIEDDAEKVCETWKQQGLYRLMDETYDAILLYGNRSIYDPIKAYRLSARTENKIISCGYIGREKVAKAPEAIREALKMKTNRLVVVTAGGGEDGFQLMHTYLKMFVGRFHANHPGFDSLLVLGPLMAKAERKQLHAYCQKGFPVSMLDFSSDLYSSLNAADLIVSMGGYNSFCEIMSLKKQAIIVPRIKPRIEQLIRAQCFSARGLVQMLHPEHLKPENLLSEIRKGFQSRGPIFASATGLTMDGAMNASRALIKLFNRKKPLLPSRLAQERLKQEQQQGLISPDSHMKEVCRNA</sequence>
<organism evidence="2">
    <name type="scientific">hydrothermal vent metagenome</name>
    <dbReference type="NCBI Taxonomy" id="652676"/>
    <lineage>
        <taxon>unclassified sequences</taxon>
        <taxon>metagenomes</taxon>
        <taxon>ecological metagenomes</taxon>
    </lineage>
</organism>
<dbReference type="GO" id="GO:0016758">
    <property type="term" value="F:hexosyltransferase activity"/>
    <property type="evidence" value="ECO:0007669"/>
    <property type="project" value="InterPro"/>
</dbReference>
<evidence type="ECO:0000259" key="1">
    <source>
        <dbReference type="Pfam" id="PF04101"/>
    </source>
</evidence>
<gene>
    <name evidence="2" type="ORF">MNBD_NITROSPIRAE01-2092</name>
</gene>
<dbReference type="SUPFAM" id="SSF53756">
    <property type="entry name" value="UDP-Glycosyltransferase/glycogen phosphorylase"/>
    <property type="match status" value="1"/>
</dbReference>
<feature type="domain" description="Glycosyl transferase family 28 C-terminal" evidence="1">
    <location>
        <begin position="265"/>
        <end position="366"/>
    </location>
</feature>
<dbReference type="AlphaFoldDB" id="A0A3B1CHP0"/>
<dbReference type="Gene3D" id="3.40.50.2000">
    <property type="entry name" value="Glycogen Phosphorylase B"/>
    <property type="match status" value="1"/>
</dbReference>
<proteinExistence type="predicted"/>
<dbReference type="EMBL" id="UOGF01000058">
    <property type="protein sequence ID" value="VAX29996.1"/>
    <property type="molecule type" value="Genomic_DNA"/>
</dbReference>
<reference evidence="2" key="1">
    <citation type="submission" date="2018-06" db="EMBL/GenBank/DDBJ databases">
        <authorList>
            <person name="Zhirakovskaya E."/>
        </authorList>
    </citation>
    <scope>NUCLEOTIDE SEQUENCE</scope>
</reference>
<dbReference type="InterPro" id="IPR007235">
    <property type="entry name" value="Glyco_trans_28_C"/>
</dbReference>
<protein>
    <submittedName>
        <fullName evidence="2">Mlr3248 protein</fullName>
    </submittedName>
</protein>